<dbReference type="Proteomes" id="UP001054889">
    <property type="component" value="Unassembled WGS sequence"/>
</dbReference>
<evidence type="ECO:0000313" key="3">
    <source>
        <dbReference type="Proteomes" id="UP001054889"/>
    </source>
</evidence>
<proteinExistence type="predicted"/>
<keyword evidence="3" id="KW-1185">Reference proteome</keyword>
<gene>
    <name evidence="2" type="primary">gb08007</name>
    <name evidence="2" type="ORF">PR202_gb08007</name>
</gene>
<reference evidence="2" key="1">
    <citation type="journal article" date="2018" name="DNA Res.">
        <title>Multiple hybrid de novo genome assembly of finger millet, an orphan allotetraploid crop.</title>
        <authorList>
            <person name="Hatakeyama M."/>
            <person name="Aluri S."/>
            <person name="Balachadran M.T."/>
            <person name="Sivarajan S.R."/>
            <person name="Patrignani A."/>
            <person name="Gruter S."/>
            <person name="Poveda L."/>
            <person name="Shimizu-Inatsugi R."/>
            <person name="Baeten J."/>
            <person name="Francoijs K.J."/>
            <person name="Nataraja K.N."/>
            <person name="Reddy Y.A.N."/>
            <person name="Phadnis S."/>
            <person name="Ravikumar R.L."/>
            <person name="Schlapbach R."/>
            <person name="Sreeman S.M."/>
            <person name="Shimizu K.K."/>
        </authorList>
    </citation>
    <scope>NUCLEOTIDE SEQUENCE</scope>
</reference>
<comment type="caution">
    <text evidence="2">The sequence shown here is derived from an EMBL/GenBank/DDBJ whole genome shotgun (WGS) entry which is preliminary data.</text>
</comment>
<evidence type="ECO:0000256" key="1">
    <source>
        <dbReference type="SAM" id="MobiDB-lite"/>
    </source>
</evidence>
<feature type="compositionally biased region" description="Acidic residues" evidence="1">
    <location>
        <begin position="79"/>
        <end position="88"/>
    </location>
</feature>
<feature type="compositionally biased region" description="Basic and acidic residues" evidence="1">
    <location>
        <begin position="41"/>
        <end position="63"/>
    </location>
</feature>
<evidence type="ECO:0000313" key="2">
    <source>
        <dbReference type="EMBL" id="GJN20609.1"/>
    </source>
</evidence>
<sequence>MAAAAQGEPGRAPASAADRRRPRQRRGMTRRAGRFAAGAARCEEADAGRSRVVHGDGERRFDDSMQNNGADRGSIGAQEVEDVVGEKN</sequence>
<organism evidence="2 3">
    <name type="scientific">Eleusine coracana subsp. coracana</name>
    <dbReference type="NCBI Taxonomy" id="191504"/>
    <lineage>
        <taxon>Eukaryota</taxon>
        <taxon>Viridiplantae</taxon>
        <taxon>Streptophyta</taxon>
        <taxon>Embryophyta</taxon>
        <taxon>Tracheophyta</taxon>
        <taxon>Spermatophyta</taxon>
        <taxon>Magnoliopsida</taxon>
        <taxon>Liliopsida</taxon>
        <taxon>Poales</taxon>
        <taxon>Poaceae</taxon>
        <taxon>PACMAD clade</taxon>
        <taxon>Chloridoideae</taxon>
        <taxon>Cynodonteae</taxon>
        <taxon>Eleusininae</taxon>
        <taxon>Eleusine</taxon>
    </lineage>
</organism>
<accession>A0AAV5EB52</accession>
<reference evidence="2" key="2">
    <citation type="submission" date="2021-12" db="EMBL/GenBank/DDBJ databases">
        <title>Resequencing data analysis of finger millet.</title>
        <authorList>
            <person name="Hatakeyama M."/>
            <person name="Aluri S."/>
            <person name="Balachadran M.T."/>
            <person name="Sivarajan S.R."/>
            <person name="Poveda L."/>
            <person name="Shimizu-Inatsugi R."/>
            <person name="Schlapbach R."/>
            <person name="Sreeman S.M."/>
            <person name="Shimizu K.K."/>
        </authorList>
    </citation>
    <scope>NUCLEOTIDE SEQUENCE</scope>
</reference>
<dbReference type="AlphaFoldDB" id="A0AAV5EB52"/>
<feature type="region of interest" description="Disordered" evidence="1">
    <location>
        <begin position="1"/>
        <end position="88"/>
    </location>
</feature>
<name>A0AAV5EB52_ELECO</name>
<dbReference type="EMBL" id="BQKI01000075">
    <property type="protein sequence ID" value="GJN20609.1"/>
    <property type="molecule type" value="Genomic_DNA"/>
</dbReference>
<protein>
    <submittedName>
        <fullName evidence="2">Uncharacterized protein</fullName>
    </submittedName>
</protein>
<feature type="compositionally biased region" description="Basic residues" evidence="1">
    <location>
        <begin position="20"/>
        <end position="33"/>
    </location>
</feature>